<keyword evidence="2 7" id="KW-0479">Metal-binding</keyword>
<name>A0A1L9RSQ0_ASPWE</name>
<keyword evidence="4 7" id="KW-0862">Zinc</keyword>
<feature type="binding site" evidence="7">
    <location>
        <position position="239"/>
    </location>
    <ligand>
        <name>Zn(2+)</name>
        <dbReference type="ChEBI" id="CHEBI:29105"/>
        <label>2</label>
        <note>catalytic</note>
    </ligand>
</feature>
<comment type="cofactor">
    <cofactor evidence="7">
        <name>Zn(2+)</name>
        <dbReference type="ChEBI" id="CHEBI:29105"/>
    </cofactor>
    <text evidence="7">Binds 2 Zn(2+) ions per subunit.</text>
</comment>
<feature type="binding site" evidence="7">
    <location>
        <position position="187"/>
    </location>
    <ligand>
        <name>Ca(2+)</name>
        <dbReference type="ChEBI" id="CHEBI:29108"/>
        <label>3</label>
    </ligand>
</feature>
<keyword evidence="5" id="KW-0482">Metalloprotease</keyword>
<evidence type="ECO:0000259" key="8">
    <source>
        <dbReference type="SMART" id="SM00235"/>
    </source>
</evidence>
<dbReference type="Pfam" id="PF00413">
    <property type="entry name" value="Peptidase_M10"/>
    <property type="match status" value="1"/>
</dbReference>
<dbReference type="GO" id="GO:0008270">
    <property type="term" value="F:zinc ion binding"/>
    <property type="evidence" value="ECO:0007669"/>
    <property type="project" value="InterPro"/>
</dbReference>
<dbReference type="GeneID" id="63752778"/>
<comment type="cofactor">
    <cofactor evidence="7">
        <name>Ca(2+)</name>
        <dbReference type="ChEBI" id="CHEBI:29108"/>
    </cofactor>
    <text evidence="7">Can bind about 5 Ca(2+) ions per subunit.</text>
</comment>
<dbReference type="InterPro" id="IPR033739">
    <property type="entry name" value="M10A_MMP"/>
</dbReference>
<feature type="binding site" evidence="7">
    <location>
        <position position="186"/>
    </location>
    <ligand>
        <name>Ca(2+)</name>
        <dbReference type="ChEBI" id="CHEBI:29108"/>
        <label>3</label>
    </ligand>
</feature>
<evidence type="ECO:0000256" key="5">
    <source>
        <dbReference type="ARBA" id="ARBA00023049"/>
    </source>
</evidence>
<dbReference type="GO" id="GO:0006508">
    <property type="term" value="P:proteolysis"/>
    <property type="evidence" value="ECO:0007669"/>
    <property type="project" value="UniProtKB-KW"/>
</dbReference>
<feature type="active site" evidence="6">
    <location>
        <position position="230"/>
    </location>
</feature>
<evidence type="ECO:0000256" key="2">
    <source>
        <dbReference type="ARBA" id="ARBA00022723"/>
    </source>
</evidence>
<evidence type="ECO:0000256" key="1">
    <source>
        <dbReference type="ARBA" id="ARBA00022670"/>
    </source>
</evidence>
<feature type="binding site" evidence="7">
    <location>
        <position position="215"/>
    </location>
    <ligand>
        <name>Ca(2+)</name>
        <dbReference type="ChEBI" id="CHEBI:29108"/>
        <label>1</label>
    </ligand>
</feature>
<dbReference type="InterPro" id="IPR002477">
    <property type="entry name" value="Peptidoglycan-bd-like"/>
</dbReference>
<feature type="domain" description="Peptidase metallopeptidase" evidence="8">
    <location>
        <begin position="96"/>
        <end position="271"/>
    </location>
</feature>
<proteinExistence type="predicted"/>
<dbReference type="Gene3D" id="3.40.390.10">
    <property type="entry name" value="Collagenase (Catalytic Domain)"/>
    <property type="match status" value="1"/>
</dbReference>
<feature type="binding site" evidence="7">
    <location>
        <position position="208"/>
    </location>
    <ligand>
        <name>Ca(2+)</name>
        <dbReference type="ChEBI" id="CHEBI:29108"/>
        <label>2</label>
    </ligand>
</feature>
<dbReference type="InterPro" id="IPR024079">
    <property type="entry name" value="MetalloPept_cat_dom_sf"/>
</dbReference>
<dbReference type="PANTHER" id="PTHR10201:SF323">
    <property type="entry name" value="MATRIX METALLOPROTEINASE-21"/>
    <property type="match status" value="1"/>
</dbReference>
<evidence type="ECO:0000256" key="7">
    <source>
        <dbReference type="PIRSR" id="PIRSR621190-2"/>
    </source>
</evidence>
<evidence type="ECO:0000256" key="6">
    <source>
        <dbReference type="PIRSR" id="PIRSR621190-1"/>
    </source>
</evidence>
<evidence type="ECO:0000256" key="3">
    <source>
        <dbReference type="ARBA" id="ARBA00022801"/>
    </source>
</evidence>
<dbReference type="CDD" id="cd04278">
    <property type="entry name" value="ZnMc_MMP"/>
    <property type="match status" value="1"/>
</dbReference>
<dbReference type="EMBL" id="KV878211">
    <property type="protein sequence ID" value="OJJ37949.1"/>
    <property type="molecule type" value="Genomic_DNA"/>
</dbReference>
<dbReference type="AlphaFoldDB" id="A0A1L9RSQ0"/>
<feature type="binding site" evidence="7">
    <location>
        <position position="179"/>
    </location>
    <ligand>
        <name>Zn(2+)</name>
        <dbReference type="ChEBI" id="CHEBI:29105"/>
        <label>1</label>
    </ligand>
</feature>
<dbReference type="RefSeq" id="XP_040691625.1">
    <property type="nucleotide sequence ID" value="XM_040836930.1"/>
</dbReference>
<feature type="binding site" evidence="7">
    <location>
        <position position="247"/>
    </location>
    <ligand>
        <name>Zn(2+)</name>
        <dbReference type="ChEBI" id="CHEBI:29105"/>
        <label>2</label>
        <note>catalytic</note>
    </ligand>
</feature>
<keyword evidence="7" id="KW-0106">Calcium</keyword>
<dbReference type="InterPro" id="IPR001818">
    <property type="entry name" value="Pept_M10_metallopeptidase"/>
</dbReference>
<dbReference type="InterPro" id="IPR021190">
    <property type="entry name" value="Pept_M10A"/>
</dbReference>
<keyword evidence="3" id="KW-0378">Hydrolase</keyword>
<feature type="binding site" evidence="7">
    <location>
        <position position="229"/>
    </location>
    <ligand>
        <name>Zn(2+)</name>
        <dbReference type="ChEBI" id="CHEBI:29105"/>
        <label>2</label>
        <note>catalytic</note>
    </ligand>
</feature>
<protein>
    <recommendedName>
        <fullName evidence="8">Peptidase metallopeptidase domain-containing protein</fullName>
    </recommendedName>
</protein>
<keyword evidence="10" id="KW-1185">Reference proteome</keyword>
<feature type="binding site" evidence="7">
    <location>
        <position position="212"/>
    </location>
    <ligand>
        <name>Ca(2+)</name>
        <dbReference type="ChEBI" id="CHEBI:29108"/>
        <label>3</label>
    </ligand>
</feature>
<dbReference type="Pfam" id="PF01471">
    <property type="entry name" value="PG_binding_1"/>
    <property type="match status" value="1"/>
</dbReference>
<reference evidence="10" key="1">
    <citation type="journal article" date="2017" name="Genome Biol.">
        <title>Comparative genomics reveals high biological diversity and specific adaptations in the industrially and medically important fungal genus Aspergillus.</title>
        <authorList>
            <person name="de Vries R.P."/>
            <person name="Riley R."/>
            <person name="Wiebenga A."/>
            <person name="Aguilar-Osorio G."/>
            <person name="Amillis S."/>
            <person name="Uchima C.A."/>
            <person name="Anderluh G."/>
            <person name="Asadollahi M."/>
            <person name="Askin M."/>
            <person name="Barry K."/>
            <person name="Battaglia E."/>
            <person name="Bayram O."/>
            <person name="Benocci T."/>
            <person name="Braus-Stromeyer S.A."/>
            <person name="Caldana C."/>
            <person name="Canovas D."/>
            <person name="Cerqueira G.C."/>
            <person name="Chen F."/>
            <person name="Chen W."/>
            <person name="Choi C."/>
            <person name="Clum A."/>
            <person name="Dos Santos R.A."/>
            <person name="Damasio A.R."/>
            <person name="Diallinas G."/>
            <person name="Emri T."/>
            <person name="Fekete E."/>
            <person name="Flipphi M."/>
            <person name="Freyberg S."/>
            <person name="Gallo A."/>
            <person name="Gournas C."/>
            <person name="Habgood R."/>
            <person name="Hainaut M."/>
            <person name="Harispe M.L."/>
            <person name="Henrissat B."/>
            <person name="Hilden K.S."/>
            <person name="Hope R."/>
            <person name="Hossain A."/>
            <person name="Karabika E."/>
            <person name="Karaffa L."/>
            <person name="Karanyi Z."/>
            <person name="Krasevec N."/>
            <person name="Kuo A."/>
            <person name="Kusch H."/>
            <person name="LaButti K."/>
            <person name="Lagendijk E.L."/>
            <person name="Lapidus A."/>
            <person name="Levasseur A."/>
            <person name="Lindquist E."/>
            <person name="Lipzen A."/>
            <person name="Logrieco A.F."/>
            <person name="MacCabe A."/>
            <person name="Maekelae M.R."/>
            <person name="Malavazi I."/>
            <person name="Melin P."/>
            <person name="Meyer V."/>
            <person name="Mielnichuk N."/>
            <person name="Miskei M."/>
            <person name="Molnar A.P."/>
            <person name="Mule G."/>
            <person name="Ngan C.Y."/>
            <person name="Orejas M."/>
            <person name="Orosz E."/>
            <person name="Ouedraogo J.P."/>
            <person name="Overkamp K.M."/>
            <person name="Park H.-S."/>
            <person name="Perrone G."/>
            <person name="Piumi F."/>
            <person name="Punt P.J."/>
            <person name="Ram A.F."/>
            <person name="Ramon A."/>
            <person name="Rauscher S."/>
            <person name="Record E."/>
            <person name="Riano-Pachon D.M."/>
            <person name="Robert V."/>
            <person name="Roehrig J."/>
            <person name="Ruller R."/>
            <person name="Salamov A."/>
            <person name="Salih N.S."/>
            <person name="Samson R.A."/>
            <person name="Sandor E."/>
            <person name="Sanguinetti M."/>
            <person name="Schuetze T."/>
            <person name="Sepcic K."/>
            <person name="Shelest E."/>
            <person name="Sherlock G."/>
            <person name="Sophianopoulou V."/>
            <person name="Squina F.M."/>
            <person name="Sun H."/>
            <person name="Susca A."/>
            <person name="Todd R.B."/>
            <person name="Tsang A."/>
            <person name="Unkles S.E."/>
            <person name="van de Wiele N."/>
            <person name="van Rossen-Uffink D."/>
            <person name="Oliveira J.V."/>
            <person name="Vesth T.C."/>
            <person name="Visser J."/>
            <person name="Yu J.-H."/>
            <person name="Zhou M."/>
            <person name="Andersen M.R."/>
            <person name="Archer D.B."/>
            <person name="Baker S.E."/>
            <person name="Benoit I."/>
            <person name="Brakhage A.A."/>
            <person name="Braus G.H."/>
            <person name="Fischer R."/>
            <person name="Frisvad J.C."/>
            <person name="Goldman G.H."/>
            <person name="Houbraken J."/>
            <person name="Oakley B."/>
            <person name="Pocsi I."/>
            <person name="Scazzocchio C."/>
            <person name="Seiboth B."/>
            <person name="vanKuyk P.A."/>
            <person name="Wortman J."/>
            <person name="Dyer P.S."/>
            <person name="Grigoriev I.V."/>
        </authorList>
    </citation>
    <scope>NUCLEOTIDE SEQUENCE [LARGE SCALE GENOMIC DNA]</scope>
    <source>
        <strain evidence="10">DTO 134E9</strain>
    </source>
</reference>
<evidence type="ECO:0000313" key="9">
    <source>
        <dbReference type="EMBL" id="OJJ37949.1"/>
    </source>
</evidence>
<dbReference type="SUPFAM" id="SSF47090">
    <property type="entry name" value="PGBD-like"/>
    <property type="match status" value="1"/>
</dbReference>
<evidence type="ECO:0000313" key="10">
    <source>
        <dbReference type="Proteomes" id="UP000184383"/>
    </source>
</evidence>
<feature type="binding site" evidence="7">
    <location>
        <position position="210"/>
    </location>
    <ligand>
        <name>Zn(2+)</name>
        <dbReference type="ChEBI" id="CHEBI:29105"/>
        <label>1</label>
    </ligand>
</feature>
<dbReference type="InterPro" id="IPR006026">
    <property type="entry name" value="Peptidase_Metallo"/>
</dbReference>
<dbReference type="GO" id="GO:0004222">
    <property type="term" value="F:metalloendopeptidase activity"/>
    <property type="evidence" value="ECO:0007669"/>
    <property type="project" value="InterPro"/>
</dbReference>
<dbReference type="InterPro" id="IPR036365">
    <property type="entry name" value="PGBD-like_sf"/>
</dbReference>
<feature type="binding site" evidence="7">
    <location>
        <position position="233"/>
    </location>
    <ligand>
        <name>Zn(2+)</name>
        <dbReference type="ChEBI" id="CHEBI:29105"/>
        <label>2</label>
        <note>catalytic</note>
    </ligand>
</feature>
<dbReference type="Proteomes" id="UP000184383">
    <property type="component" value="Unassembled WGS sequence"/>
</dbReference>
<dbReference type="VEuPathDB" id="FungiDB:ASPWEDRAFT_472563"/>
<evidence type="ECO:0000256" key="4">
    <source>
        <dbReference type="ARBA" id="ARBA00022833"/>
    </source>
</evidence>
<dbReference type="PRINTS" id="PR00138">
    <property type="entry name" value="MATRIXIN"/>
</dbReference>
<feature type="binding site" evidence="7">
    <location>
        <position position="215"/>
    </location>
    <ligand>
        <name>Ca(2+)</name>
        <dbReference type="ChEBI" id="CHEBI:29108"/>
        <label>3</label>
    </ligand>
</feature>
<keyword evidence="1" id="KW-0645">Protease</keyword>
<accession>A0A1L9RSQ0</accession>
<feature type="binding site" evidence="7">
    <location>
        <position position="181"/>
    </location>
    <ligand>
        <name>Zn(2+)</name>
        <dbReference type="ChEBI" id="CHEBI:29105"/>
        <label>1</label>
    </ligand>
</feature>
<sequence length="271" mass="30485">MKTKAWEVPEVHDVAAGDKEARGYVRAYLQRFGYLDRSRAPDQYSFEEDDSAALGRMQRFLGLSVSGQYDSDTADAMKAKRCGFPDTPNSIASFSLRNAWPRRPLTWKLVNLVHPTVGLSRKQIYASLKAALDRWEMFLPRDMWFEMIPDRNNENGNNVHGIDDPDAADMLVKFARQNHGDGAPFDGPGNVLAHAFFPPPNAGYLAGDLHFDEDEDWTQENFLMQVALHEFGHSLGLAHSADPNAVMYPFFKGRSELQDDDIAGIRELYGG</sequence>
<dbReference type="SUPFAM" id="SSF55486">
    <property type="entry name" value="Metalloproteases ('zincins'), catalytic domain"/>
    <property type="match status" value="1"/>
</dbReference>
<dbReference type="SMART" id="SM00235">
    <property type="entry name" value="ZnMc"/>
    <property type="match status" value="1"/>
</dbReference>
<feature type="binding site" evidence="7">
    <location>
        <position position="201"/>
    </location>
    <ligand>
        <name>Ca(2+)</name>
        <dbReference type="ChEBI" id="CHEBI:29108"/>
        <label>2</label>
    </ligand>
</feature>
<dbReference type="PANTHER" id="PTHR10201">
    <property type="entry name" value="MATRIX METALLOPROTEINASE"/>
    <property type="match status" value="1"/>
</dbReference>
<dbReference type="OrthoDB" id="65569at2759"/>
<feature type="binding site" evidence="7">
    <location>
        <position position="169"/>
    </location>
    <ligand>
        <name>Ca(2+)</name>
        <dbReference type="ChEBI" id="CHEBI:29108"/>
        <label>2</label>
    </ligand>
</feature>
<gene>
    <name evidence="9" type="ORF">ASPWEDRAFT_472563</name>
</gene>
<organism evidence="9 10">
    <name type="scientific">Aspergillus wentii DTO 134E9</name>
    <dbReference type="NCBI Taxonomy" id="1073089"/>
    <lineage>
        <taxon>Eukaryota</taxon>
        <taxon>Fungi</taxon>
        <taxon>Dikarya</taxon>
        <taxon>Ascomycota</taxon>
        <taxon>Pezizomycotina</taxon>
        <taxon>Eurotiomycetes</taxon>
        <taxon>Eurotiomycetidae</taxon>
        <taxon>Eurotiales</taxon>
        <taxon>Aspergillaceae</taxon>
        <taxon>Aspergillus</taxon>
        <taxon>Aspergillus subgen. Cremei</taxon>
    </lineage>
</organism>
<dbReference type="GO" id="GO:0031012">
    <property type="term" value="C:extracellular matrix"/>
    <property type="evidence" value="ECO:0007669"/>
    <property type="project" value="InterPro"/>
</dbReference>
<feature type="binding site" description="in inhibited form" evidence="7">
    <location>
        <position position="82"/>
    </location>
    <ligand>
        <name>Zn(2+)</name>
        <dbReference type="ChEBI" id="CHEBI:29105"/>
        <label>2</label>
        <note>catalytic</note>
    </ligand>
</feature>
<feature type="binding site" evidence="7">
    <location>
        <position position="194"/>
    </location>
    <ligand>
        <name>Zn(2+)</name>
        <dbReference type="ChEBI" id="CHEBI:29105"/>
        <label>1</label>
    </ligand>
</feature>
<dbReference type="STRING" id="1073089.A0A1L9RSQ0"/>